<dbReference type="Pfam" id="PF07366">
    <property type="entry name" value="SnoaL"/>
    <property type="match status" value="1"/>
</dbReference>
<dbReference type="InterPro" id="IPR009959">
    <property type="entry name" value="Cyclase_SnoaL-like"/>
</dbReference>
<accession>A0A0M6XR33</accession>
<dbReference type="AlphaFoldDB" id="A0A0M6XR33"/>
<protein>
    <submittedName>
        <fullName evidence="1">Putative ester cyclase</fullName>
    </submittedName>
</protein>
<evidence type="ECO:0000313" key="1">
    <source>
        <dbReference type="EMBL" id="CTQ33172.1"/>
    </source>
</evidence>
<keyword evidence="2" id="KW-1185">Reference proteome</keyword>
<reference evidence="1 2" key="1">
    <citation type="submission" date="2015-07" db="EMBL/GenBank/DDBJ databases">
        <authorList>
            <person name="Noorani M."/>
        </authorList>
    </citation>
    <scope>NUCLEOTIDE SEQUENCE [LARGE SCALE GENOMIC DNA]</scope>
    <source>
        <strain evidence="1 2">CECT 5088</strain>
    </source>
</reference>
<dbReference type="PANTHER" id="PTHR38436:SF1">
    <property type="entry name" value="ESTER CYCLASE"/>
    <property type="match status" value="1"/>
</dbReference>
<sequence>MLSEAGAEDMRNLGTLMAANDVLPSRIVASQWCRNQQTVEALLEGFDRVDPEIAATMPVASDAELNLLLSLQGARSTAALRDLISAWDGDPERSGPLLLVSHYTNIEELTQFRVFEGEVLVLDPGRDNQVLGYLRLRSAEPDVGHFADALASPLLDRSRALDMLDRYYVALDTGDEDLLADILSDQWVIHGGSPSQPDRDSAGFLDALSGLAQGLTDRTLSVDDVYLADDVVTVRGTITGRHTGPLYGIPATGREVTFGHMGVHRIANGKIVESWQMPDRATLMDQITREE</sequence>
<name>A0A0M6XR33_9RHOB</name>
<dbReference type="EMBL" id="CXPG01000020">
    <property type="protein sequence ID" value="CTQ33172.1"/>
    <property type="molecule type" value="Genomic_DNA"/>
</dbReference>
<gene>
    <name evidence="1" type="ORF">JAN5088_01952</name>
</gene>
<dbReference type="PANTHER" id="PTHR38436">
    <property type="entry name" value="POLYKETIDE CYCLASE SNOAL-LIKE DOMAIN"/>
    <property type="match status" value="1"/>
</dbReference>
<dbReference type="Gene3D" id="3.10.450.50">
    <property type="match status" value="1"/>
</dbReference>
<dbReference type="SUPFAM" id="SSF54427">
    <property type="entry name" value="NTF2-like"/>
    <property type="match status" value="1"/>
</dbReference>
<proteinExistence type="predicted"/>
<evidence type="ECO:0000313" key="2">
    <source>
        <dbReference type="Proteomes" id="UP000048908"/>
    </source>
</evidence>
<organism evidence="1 2">
    <name type="scientific">Jannaschia rubra</name>
    <dbReference type="NCBI Taxonomy" id="282197"/>
    <lineage>
        <taxon>Bacteria</taxon>
        <taxon>Pseudomonadati</taxon>
        <taxon>Pseudomonadota</taxon>
        <taxon>Alphaproteobacteria</taxon>
        <taxon>Rhodobacterales</taxon>
        <taxon>Roseobacteraceae</taxon>
        <taxon>Jannaschia</taxon>
    </lineage>
</organism>
<dbReference type="GO" id="GO:0030638">
    <property type="term" value="P:polyketide metabolic process"/>
    <property type="evidence" value="ECO:0007669"/>
    <property type="project" value="InterPro"/>
</dbReference>
<dbReference type="SUPFAM" id="SSF53254">
    <property type="entry name" value="Phosphoglycerate mutase-like"/>
    <property type="match status" value="1"/>
</dbReference>
<dbReference type="InterPro" id="IPR029033">
    <property type="entry name" value="His_PPase_superfam"/>
</dbReference>
<dbReference type="Proteomes" id="UP000048908">
    <property type="component" value="Unassembled WGS sequence"/>
</dbReference>
<dbReference type="STRING" id="282197.SAMN04488517_101742"/>
<dbReference type="Gene3D" id="3.40.50.1240">
    <property type="entry name" value="Phosphoglycerate mutase-like"/>
    <property type="match status" value="1"/>
</dbReference>
<dbReference type="InterPro" id="IPR032710">
    <property type="entry name" value="NTF2-like_dom_sf"/>
</dbReference>